<accession>A0A914NK39</accession>
<dbReference type="AlphaFoldDB" id="A0A914NK39"/>
<organism evidence="3 4">
    <name type="scientific">Meloidogyne incognita</name>
    <name type="common">Southern root-knot nematode worm</name>
    <name type="synonym">Oxyuris incognita</name>
    <dbReference type="NCBI Taxonomy" id="6306"/>
    <lineage>
        <taxon>Eukaryota</taxon>
        <taxon>Metazoa</taxon>
        <taxon>Ecdysozoa</taxon>
        <taxon>Nematoda</taxon>
        <taxon>Chromadorea</taxon>
        <taxon>Rhabditida</taxon>
        <taxon>Tylenchina</taxon>
        <taxon>Tylenchomorpha</taxon>
        <taxon>Tylenchoidea</taxon>
        <taxon>Meloidogynidae</taxon>
        <taxon>Meloidogyninae</taxon>
        <taxon>Meloidogyne</taxon>
        <taxon>Meloidogyne incognita group</taxon>
    </lineage>
</organism>
<keyword evidence="2" id="KW-0732">Signal</keyword>
<evidence type="ECO:0000313" key="4">
    <source>
        <dbReference type="WBParaSite" id="Minc3s07262g40914"/>
    </source>
</evidence>
<sequence length="106" mass="11954">MECRYMIWIWLQWKMLNLGESLELNDGFKHLPNNNKQHQQNVAISNSIGNSIAGPIIKYGTDQTSNSLPDTSFPPPNLLVEVSRPHSSPSSNPDSATNCMIHRHKL</sequence>
<feature type="region of interest" description="Disordered" evidence="1">
    <location>
        <begin position="63"/>
        <end position="106"/>
    </location>
</feature>
<reference evidence="4" key="1">
    <citation type="submission" date="2022-11" db="UniProtKB">
        <authorList>
            <consortium name="WormBaseParasite"/>
        </authorList>
    </citation>
    <scope>IDENTIFICATION</scope>
</reference>
<keyword evidence="3" id="KW-1185">Reference proteome</keyword>
<proteinExistence type="predicted"/>
<evidence type="ECO:0000256" key="1">
    <source>
        <dbReference type="SAM" id="MobiDB-lite"/>
    </source>
</evidence>
<evidence type="ECO:0000256" key="2">
    <source>
        <dbReference type="SAM" id="SignalP"/>
    </source>
</evidence>
<dbReference type="Proteomes" id="UP000887563">
    <property type="component" value="Unplaced"/>
</dbReference>
<dbReference type="WBParaSite" id="Minc3s07262g40914">
    <property type="protein sequence ID" value="Minc3s07262g40914"/>
    <property type="gene ID" value="Minc3s07262g40914"/>
</dbReference>
<feature type="chain" id="PRO_5036743700" evidence="2">
    <location>
        <begin position="22"/>
        <end position="106"/>
    </location>
</feature>
<evidence type="ECO:0000313" key="3">
    <source>
        <dbReference type="Proteomes" id="UP000887563"/>
    </source>
</evidence>
<feature type="compositionally biased region" description="Polar residues" evidence="1">
    <location>
        <begin position="85"/>
        <end position="98"/>
    </location>
</feature>
<feature type="signal peptide" evidence="2">
    <location>
        <begin position="1"/>
        <end position="21"/>
    </location>
</feature>
<name>A0A914NK39_MELIC</name>
<protein>
    <submittedName>
        <fullName evidence="4">Uncharacterized protein</fullName>
    </submittedName>
</protein>